<dbReference type="GO" id="GO:0003677">
    <property type="term" value="F:DNA binding"/>
    <property type="evidence" value="ECO:0007669"/>
    <property type="project" value="UniProtKB-KW"/>
</dbReference>
<accession>A0A955LGB7</accession>
<keyword evidence="12" id="KW-0131">Cell cycle</keyword>
<dbReference type="EMBL" id="JAGQKX010000006">
    <property type="protein sequence ID" value="MCA9389849.1"/>
    <property type="molecule type" value="Genomic_DNA"/>
</dbReference>
<dbReference type="InterPro" id="IPR003593">
    <property type="entry name" value="AAA+_ATPase"/>
</dbReference>
<keyword evidence="11 15" id="KW-0472">Membrane</keyword>
<dbReference type="SUPFAM" id="SSF52540">
    <property type="entry name" value="P-loop containing nucleoside triphosphate hydrolases"/>
    <property type="match status" value="1"/>
</dbReference>
<keyword evidence="6 14" id="KW-0547">Nucleotide-binding</keyword>
<evidence type="ECO:0000313" key="17">
    <source>
        <dbReference type="EMBL" id="MCA9389849.1"/>
    </source>
</evidence>
<dbReference type="Pfam" id="PF17854">
    <property type="entry name" value="FtsK_alpha"/>
    <property type="match status" value="1"/>
</dbReference>
<organism evidence="17 18">
    <name type="scientific">candidate division WWE3 bacterium</name>
    <dbReference type="NCBI Taxonomy" id="2053526"/>
    <lineage>
        <taxon>Bacteria</taxon>
        <taxon>Katanobacteria</taxon>
    </lineage>
</organism>
<dbReference type="PROSITE" id="PS50901">
    <property type="entry name" value="FTSK"/>
    <property type="match status" value="1"/>
</dbReference>
<evidence type="ECO:0000256" key="5">
    <source>
        <dbReference type="ARBA" id="ARBA00022692"/>
    </source>
</evidence>
<evidence type="ECO:0000256" key="9">
    <source>
        <dbReference type="ARBA" id="ARBA00022989"/>
    </source>
</evidence>
<reference evidence="17" key="1">
    <citation type="submission" date="2020-04" db="EMBL/GenBank/DDBJ databases">
        <authorList>
            <person name="Zhang T."/>
        </authorList>
    </citation>
    <scope>NUCLEOTIDE SEQUENCE</scope>
    <source>
        <strain evidence="17">HKST-UBA01</strain>
    </source>
</reference>
<dbReference type="GO" id="GO:0007059">
    <property type="term" value="P:chromosome segregation"/>
    <property type="evidence" value="ECO:0007669"/>
    <property type="project" value="UniProtKB-KW"/>
</dbReference>
<evidence type="ECO:0000256" key="10">
    <source>
        <dbReference type="ARBA" id="ARBA00023125"/>
    </source>
</evidence>
<dbReference type="SMART" id="SM00382">
    <property type="entry name" value="AAA"/>
    <property type="match status" value="1"/>
</dbReference>
<comment type="similarity">
    <text evidence="2">Belongs to the FtsK/SpoIIIE/SftA family.</text>
</comment>
<keyword evidence="3" id="KW-1003">Cell membrane</keyword>
<dbReference type="InterPro" id="IPR018541">
    <property type="entry name" value="Ftsk_gamma"/>
</dbReference>
<keyword evidence="8 14" id="KW-0067">ATP-binding</keyword>
<comment type="subcellular location">
    <subcellularLocation>
        <location evidence="1">Cell membrane</location>
        <topology evidence="1">Multi-pass membrane protein</topology>
    </subcellularLocation>
</comment>
<dbReference type="Pfam" id="PF13491">
    <property type="entry name" value="FtsK_4TM"/>
    <property type="match status" value="1"/>
</dbReference>
<evidence type="ECO:0000256" key="12">
    <source>
        <dbReference type="ARBA" id="ARBA00023306"/>
    </source>
</evidence>
<evidence type="ECO:0000256" key="1">
    <source>
        <dbReference type="ARBA" id="ARBA00004651"/>
    </source>
</evidence>
<comment type="subunit">
    <text evidence="13">Homohexamer. Forms a ring that surrounds DNA.</text>
</comment>
<dbReference type="PANTHER" id="PTHR22683:SF41">
    <property type="entry name" value="DNA TRANSLOCASE FTSK"/>
    <property type="match status" value="1"/>
</dbReference>
<evidence type="ECO:0000256" key="6">
    <source>
        <dbReference type="ARBA" id="ARBA00022741"/>
    </source>
</evidence>
<dbReference type="CDD" id="cd01127">
    <property type="entry name" value="TrwB_TraG_TraD_VirD4"/>
    <property type="match status" value="1"/>
</dbReference>
<keyword evidence="7" id="KW-0159">Chromosome partition</keyword>
<keyword evidence="9 15" id="KW-1133">Transmembrane helix</keyword>
<dbReference type="InterPro" id="IPR041027">
    <property type="entry name" value="FtsK_alpha"/>
</dbReference>
<feature type="transmembrane region" description="Helical" evidence="15">
    <location>
        <begin position="125"/>
        <end position="156"/>
    </location>
</feature>
<dbReference type="Gene3D" id="3.40.50.300">
    <property type="entry name" value="P-loop containing nucleotide triphosphate hydrolases"/>
    <property type="match status" value="1"/>
</dbReference>
<feature type="domain" description="FtsK" evidence="16">
    <location>
        <begin position="392"/>
        <end position="580"/>
    </location>
</feature>
<feature type="transmembrane region" description="Helical" evidence="15">
    <location>
        <begin position="48"/>
        <end position="74"/>
    </location>
</feature>
<evidence type="ECO:0000256" key="2">
    <source>
        <dbReference type="ARBA" id="ARBA00006474"/>
    </source>
</evidence>
<protein>
    <submittedName>
        <fullName evidence="17">DNA translocase FtsK 4TM domain-containing protein</fullName>
    </submittedName>
</protein>
<proteinExistence type="inferred from homology"/>
<keyword evidence="5 15" id="KW-0812">Transmembrane</keyword>
<evidence type="ECO:0000256" key="4">
    <source>
        <dbReference type="ARBA" id="ARBA00022618"/>
    </source>
</evidence>
<evidence type="ECO:0000256" key="11">
    <source>
        <dbReference type="ARBA" id="ARBA00023136"/>
    </source>
</evidence>
<name>A0A955LGB7_UNCKA</name>
<reference evidence="17" key="2">
    <citation type="journal article" date="2021" name="Microbiome">
        <title>Successional dynamics and alternative stable states in a saline activated sludge microbial community over 9 years.</title>
        <authorList>
            <person name="Wang Y."/>
            <person name="Ye J."/>
            <person name="Ju F."/>
            <person name="Liu L."/>
            <person name="Boyd J.A."/>
            <person name="Deng Y."/>
            <person name="Parks D.H."/>
            <person name="Jiang X."/>
            <person name="Yin X."/>
            <person name="Woodcroft B.J."/>
            <person name="Tyson G.W."/>
            <person name="Hugenholtz P."/>
            <person name="Polz M.F."/>
            <person name="Zhang T."/>
        </authorList>
    </citation>
    <scope>NUCLEOTIDE SEQUENCE</scope>
    <source>
        <strain evidence="17">HKST-UBA01</strain>
    </source>
</reference>
<feature type="transmembrane region" description="Helical" evidence="15">
    <location>
        <begin position="21"/>
        <end position="42"/>
    </location>
</feature>
<dbReference type="AlphaFoldDB" id="A0A955LGB7"/>
<dbReference type="Pfam" id="PF01580">
    <property type="entry name" value="FtsK_SpoIIIE"/>
    <property type="match status" value="1"/>
</dbReference>
<dbReference type="InterPro" id="IPR036390">
    <property type="entry name" value="WH_DNA-bd_sf"/>
</dbReference>
<evidence type="ECO:0000256" key="7">
    <source>
        <dbReference type="ARBA" id="ARBA00022829"/>
    </source>
</evidence>
<comment type="caution">
    <text evidence="17">The sequence shown here is derived from an EMBL/GenBank/DDBJ whole genome shotgun (WGS) entry which is preliminary data.</text>
</comment>
<evidence type="ECO:0000259" key="16">
    <source>
        <dbReference type="PROSITE" id="PS50901"/>
    </source>
</evidence>
<dbReference type="InterPro" id="IPR036388">
    <property type="entry name" value="WH-like_DNA-bd_sf"/>
</dbReference>
<dbReference type="InterPro" id="IPR027417">
    <property type="entry name" value="P-loop_NTPase"/>
</dbReference>
<keyword evidence="4" id="KW-0132">Cell division</keyword>
<dbReference type="GO" id="GO:0051301">
    <property type="term" value="P:cell division"/>
    <property type="evidence" value="ECO:0007669"/>
    <property type="project" value="UniProtKB-KW"/>
</dbReference>
<dbReference type="SMART" id="SM00843">
    <property type="entry name" value="Ftsk_gamma"/>
    <property type="match status" value="1"/>
</dbReference>
<dbReference type="SUPFAM" id="SSF46785">
    <property type="entry name" value="Winged helix' DNA-binding domain"/>
    <property type="match status" value="1"/>
</dbReference>
<evidence type="ECO:0000313" key="18">
    <source>
        <dbReference type="Proteomes" id="UP000701698"/>
    </source>
</evidence>
<keyword evidence="10" id="KW-0238">DNA-binding</keyword>
<sequence length="761" mass="82873">MPRKKKRFWELGLKPKSSKSLVALVLLLFSMLSMLSIIGQAMDLENSLFTFLQLVAGKSVILVPFVLFFAGLSMTKIRWEIAQSRIFWGLLIETLGLSSLFHLIFNSKNSIELAKEGAGGGLIGYYFGGTMIDLFSVFGALLMAMGLLVIGLVIIFNTSLEELGEISAKIGRPMLGASRTLFSFMKRGNGEEGEEAAAVAADIESDDESSTYKINQPVDDRVQIEIVEDDAKKSDVVSTTASGEGTTSEAADIPPFELPGLGLLSDKQEVAADRGDIEKNAAVIERTLDSFGVQARVAEVNLGPAVTQYALNLAEGTKITKITSLQNDLALALAAPTGSVRIEAPIPGKKLVGIEVPNYTATLVTMRNTLMSEPVQNSKAHLMVTLGQNVSGETVAADLSKWPHVLIAGATGSGKSYLLHALIVSLLYRRTPEELQFMFIDPKRVELTQYNGIPHLLRPVIVDADKAVNSFKWAVHEMEHRYKLFQQIPGVRDLASFNEKTDTTKLPYIVIVVDEMADLMAYAKNEAEGLITRLAQMSRATGIHLVLATQRPSVDVITGLIKANIPTRIALNVTSITDSRVVLDSSGAEKLIGKGDMLYLPPDASKPRRIQGVYVSDSELRSVIDYLKQFARPVVPAQVAELDGEDGDTSLLSEVVGTEWHGASASGRSPDFEEPDDNKFDDAVREIINHDRASASLLQRRLSIGYARAARLLDELEERGMVSLKDGSNPRDVYKDKVQEYLIKSGQVSTDIGGPTGQTFI</sequence>
<dbReference type="Pfam" id="PF09397">
    <property type="entry name" value="FtsK_gamma"/>
    <property type="match status" value="1"/>
</dbReference>
<dbReference type="GO" id="GO:0005886">
    <property type="term" value="C:plasma membrane"/>
    <property type="evidence" value="ECO:0007669"/>
    <property type="project" value="UniProtKB-SubCell"/>
</dbReference>
<dbReference type="PANTHER" id="PTHR22683">
    <property type="entry name" value="SPORULATION PROTEIN RELATED"/>
    <property type="match status" value="1"/>
</dbReference>
<dbReference type="Proteomes" id="UP000701698">
    <property type="component" value="Unassembled WGS sequence"/>
</dbReference>
<dbReference type="InterPro" id="IPR025199">
    <property type="entry name" value="FtsK_4TM"/>
</dbReference>
<evidence type="ECO:0000256" key="3">
    <source>
        <dbReference type="ARBA" id="ARBA00022475"/>
    </source>
</evidence>
<evidence type="ECO:0000256" key="14">
    <source>
        <dbReference type="PROSITE-ProRule" id="PRU00289"/>
    </source>
</evidence>
<dbReference type="GO" id="GO:0005524">
    <property type="term" value="F:ATP binding"/>
    <property type="evidence" value="ECO:0007669"/>
    <property type="project" value="UniProtKB-UniRule"/>
</dbReference>
<gene>
    <name evidence="17" type="ORF">KC571_00430</name>
</gene>
<dbReference type="InterPro" id="IPR050206">
    <property type="entry name" value="FtsK/SpoIIIE/SftA"/>
</dbReference>
<dbReference type="InterPro" id="IPR002543">
    <property type="entry name" value="FtsK_dom"/>
</dbReference>
<evidence type="ECO:0000256" key="13">
    <source>
        <dbReference type="ARBA" id="ARBA00025923"/>
    </source>
</evidence>
<evidence type="ECO:0000256" key="15">
    <source>
        <dbReference type="SAM" id="Phobius"/>
    </source>
</evidence>
<dbReference type="Gene3D" id="1.10.10.10">
    <property type="entry name" value="Winged helix-like DNA-binding domain superfamily/Winged helix DNA-binding domain"/>
    <property type="match status" value="1"/>
</dbReference>
<feature type="binding site" evidence="14">
    <location>
        <begin position="409"/>
        <end position="416"/>
    </location>
    <ligand>
        <name>ATP</name>
        <dbReference type="ChEBI" id="CHEBI:30616"/>
    </ligand>
</feature>
<evidence type="ECO:0000256" key="8">
    <source>
        <dbReference type="ARBA" id="ARBA00022840"/>
    </source>
</evidence>
<dbReference type="Gene3D" id="3.30.980.40">
    <property type="match status" value="1"/>
</dbReference>